<feature type="domain" description="Myb/SANT-like DNA-binding" evidence="5">
    <location>
        <begin position="17"/>
        <end position="89"/>
    </location>
</feature>
<reference evidence="6 7" key="1">
    <citation type="journal article" date="2024" name="BMC Genomics">
        <title>Genome assembly of redclaw crayfish (Cherax quadricarinatus) provides insights into its immune adaptation and hypoxia tolerance.</title>
        <authorList>
            <person name="Liu Z."/>
            <person name="Zheng J."/>
            <person name="Li H."/>
            <person name="Fang K."/>
            <person name="Wang S."/>
            <person name="He J."/>
            <person name="Zhou D."/>
            <person name="Weng S."/>
            <person name="Chi M."/>
            <person name="Gu Z."/>
            <person name="He J."/>
            <person name="Li F."/>
            <person name="Wang M."/>
        </authorList>
    </citation>
    <scope>NUCLEOTIDE SEQUENCE [LARGE SCALE GENOMIC DNA]</scope>
    <source>
        <strain evidence="6">ZL_2023a</strain>
    </source>
</reference>
<dbReference type="InterPro" id="IPR028002">
    <property type="entry name" value="Myb_DNA-bind_5"/>
</dbReference>
<evidence type="ECO:0000256" key="4">
    <source>
        <dbReference type="SAM" id="MobiDB-lite"/>
    </source>
</evidence>
<evidence type="ECO:0000259" key="5">
    <source>
        <dbReference type="Pfam" id="PF13873"/>
    </source>
</evidence>
<comment type="caution">
    <text evidence="6">The sequence shown here is derived from an EMBL/GenBank/DDBJ whole genome shotgun (WGS) entry which is preliminary data.</text>
</comment>
<evidence type="ECO:0000313" key="7">
    <source>
        <dbReference type="Proteomes" id="UP001445076"/>
    </source>
</evidence>
<comment type="function">
    <text evidence="3">Involved in transvection phenomena (= synapsis-dependent gene expression), where the synaptic pairing of chromosomes carrying genes with which zeste interacts influences the expression of these genes. Zeste binds to DNA and stimulates transcription from a nearby promoter.</text>
</comment>
<evidence type="ECO:0000313" key="6">
    <source>
        <dbReference type="EMBL" id="KAK8723690.1"/>
    </source>
</evidence>
<protein>
    <recommendedName>
        <fullName evidence="2">Regulatory protein zeste</fullName>
    </recommendedName>
</protein>
<proteinExistence type="predicted"/>
<dbReference type="Proteomes" id="UP001445076">
    <property type="component" value="Unassembled WGS sequence"/>
</dbReference>
<evidence type="ECO:0000256" key="2">
    <source>
        <dbReference type="ARBA" id="ARBA00016807"/>
    </source>
</evidence>
<dbReference type="Pfam" id="PF13873">
    <property type="entry name" value="Myb_DNA-bind_5"/>
    <property type="match status" value="1"/>
</dbReference>
<gene>
    <name evidence="6" type="ORF">OTU49_011494</name>
</gene>
<name>A0AAW0W3B8_CHEQU</name>
<comment type="subunit">
    <text evidence="1">Self-associates forming complexes of several hundred monomers.</text>
</comment>
<feature type="compositionally biased region" description="Polar residues" evidence="4">
    <location>
        <begin position="174"/>
        <end position="183"/>
    </location>
</feature>
<feature type="region of interest" description="Disordered" evidence="4">
    <location>
        <begin position="172"/>
        <end position="279"/>
    </location>
</feature>
<feature type="compositionally biased region" description="Polar residues" evidence="4">
    <location>
        <begin position="242"/>
        <end position="257"/>
    </location>
</feature>
<evidence type="ECO:0000256" key="1">
    <source>
        <dbReference type="ARBA" id="ARBA00011764"/>
    </source>
</evidence>
<dbReference type="EMBL" id="JARKIK010000088">
    <property type="protein sequence ID" value="KAK8723690.1"/>
    <property type="molecule type" value="Genomic_DNA"/>
</dbReference>
<dbReference type="AlphaFoldDB" id="A0AAW0W3B8"/>
<accession>A0AAW0W3B8</accession>
<keyword evidence="7" id="KW-1185">Reference proteome</keyword>
<organism evidence="6 7">
    <name type="scientific">Cherax quadricarinatus</name>
    <name type="common">Australian red claw crayfish</name>
    <dbReference type="NCBI Taxonomy" id="27406"/>
    <lineage>
        <taxon>Eukaryota</taxon>
        <taxon>Metazoa</taxon>
        <taxon>Ecdysozoa</taxon>
        <taxon>Arthropoda</taxon>
        <taxon>Crustacea</taxon>
        <taxon>Multicrustacea</taxon>
        <taxon>Malacostraca</taxon>
        <taxon>Eumalacostraca</taxon>
        <taxon>Eucarida</taxon>
        <taxon>Decapoda</taxon>
        <taxon>Pleocyemata</taxon>
        <taxon>Astacidea</taxon>
        <taxon>Parastacoidea</taxon>
        <taxon>Parastacidae</taxon>
        <taxon>Cherax</taxon>
    </lineage>
</organism>
<evidence type="ECO:0000256" key="3">
    <source>
        <dbReference type="ARBA" id="ARBA00025466"/>
    </source>
</evidence>
<sequence length="341" mass="38580">MTAMEEHRRVGLQKRSRSRNFTKYEKEVFYAVFGHYAAVINNKLSTVDTVRDAWNRLLVEYNNQQGVYPRTRRQLQVMWRDEKFRAKKRGRKFQIEDVCVGQEEGPAGGVAGTSQEDVGEERNTANLFAPLLTLIKREHETYTAGESTTTVTTNSTAVTTTSTAVITNSTASTYNFQGGNTRSASHDHLHTTISDTSRSPDLHINSNSEEGPSSPPPLEIKMESCSSSPGPKMESRQDTEASPHNSQYSGTQVTLQAPQWLVNGTTTTTTSTSNSEEREREYHRMRLAQLQQEGAVRLQVLEAELALQHQHQHMLQQQHQLKMKILMEKLKRVRENTSLND</sequence>